<sequence>MHRSPSLPVSKDLNVPYPSAAPFDRHRKQESSSNINPYGGHHHQEEEEEQQQQQMSSSLLRYRSAPSSMLGELCGEFLPERTSCPETDTLFARLRAPDLQIRDKPPGCGGGAAISQRSPRFTPPHPPPAALYSQIMFHQQQKQQHASSMAMETEQFKNGDADGSSTLPRYSSSPGGLFFHLSVEDGHPMLRGVAGFRNEDEADRLRNQISFSSRQNSMMSQISEVIGGSSPEESSGGRCYMPGFPSNTWDTSSLFSGRDDGGKTTTDALNPAELQIGEARSHAARYLAFQDAVPCKIRAKRGCATHPRSIAERVRRTRISEKMRKLQELVPNMDKQTNTADMLDLAIGYIKDLQMQVKVLRLQRHWRTAGQAVPVHPGNSNRRVSGGSFNQSSTMFLAMADSAGGDIHNVLAENGMGIIDKKMDTEGGVSFFGRLVLCFLFIAF</sequence>
<evidence type="ECO:0000259" key="8">
    <source>
        <dbReference type="PROSITE" id="PS50888"/>
    </source>
</evidence>
<keyword evidence="5" id="KW-0804">Transcription</keyword>
<evidence type="ECO:0000256" key="2">
    <source>
        <dbReference type="ARBA" id="ARBA00005510"/>
    </source>
</evidence>
<dbReference type="Proteomes" id="UP001055439">
    <property type="component" value="Chromosome 6"/>
</dbReference>
<dbReference type="InterPro" id="IPR045843">
    <property type="entry name" value="IND-like"/>
</dbReference>
<gene>
    <name evidence="9" type="ORF">MUK42_03763</name>
</gene>
<evidence type="ECO:0000256" key="6">
    <source>
        <dbReference type="ARBA" id="ARBA00023242"/>
    </source>
</evidence>
<dbReference type="InterPro" id="IPR011598">
    <property type="entry name" value="bHLH_dom"/>
</dbReference>
<keyword evidence="4 9" id="KW-0238">DNA-binding</keyword>
<dbReference type="GO" id="GO:0005634">
    <property type="term" value="C:nucleus"/>
    <property type="evidence" value="ECO:0007669"/>
    <property type="project" value="UniProtKB-SubCell"/>
</dbReference>
<dbReference type="AlphaFoldDB" id="A0A9E7KDQ1"/>
<dbReference type="GO" id="GO:0000981">
    <property type="term" value="F:DNA-binding transcription factor activity, RNA polymerase II-specific"/>
    <property type="evidence" value="ECO:0007669"/>
    <property type="project" value="TreeGrafter"/>
</dbReference>
<name>A0A9E7KDQ1_9LILI</name>
<evidence type="ECO:0000256" key="5">
    <source>
        <dbReference type="ARBA" id="ARBA00023163"/>
    </source>
</evidence>
<accession>A0A9E7KDQ1</accession>
<dbReference type="CDD" id="cd11393">
    <property type="entry name" value="bHLH_AtbHLH_like"/>
    <property type="match status" value="1"/>
</dbReference>
<proteinExistence type="inferred from homology"/>
<protein>
    <submittedName>
        <fullName evidence="9">Helix-loop-helix DNA-binding domain</fullName>
    </submittedName>
</protein>
<dbReference type="EMBL" id="CP097508">
    <property type="protein sequence ID" value="URE13626.1"/>
    <property type="molecule type" value="Genomic_DNA"/>
</dbReference>
<dbReference type="InterPro" id="IPR045239">
    <property type="entry name" value="bHLH95_bHLH"/>
</dbReference>
<dbReference type="GO" id="GO:0046983">
    <property type="term" value="F:protein dimerization activity"/>
    <property type="evidence" value="ECO:0007669"/>
    <property type="project" value="InterPro"/>
</dbReference>
<comment type="similarity">
    <text evidence="2">Belongs to the bHLH protein family.</text>
</comment>
<evidence type="ECO:0000313" key="9">
    <source>
        <dbReference type="EMBL" id="URE13626.1"/>
    </source>
</evidence>
<dbReference type="PANTHER" id="PTHR16223">
    <property type="entry name" value="TRANSCRIPTION FACTOR BHLH83-RELATED"/>
    <property type="match status" value="1"/>
</dbReference>
<keyword evidence="6" id="KW-0539">Nucleus</keyword>
<evidence type="ECO:0000256" key="3">
    <source>
        <dbReference type="ARBA" id="ARBA00023015"/>
    </source>
</evidence>
<feature type="domain" description="BHLH" evidence="8">
    <location>
        <begin position="303"/>
        <end position="353"/>
    </location>
</feature>
<keyword evidence="10" id="KW-1185">Reference proteome</keyword>
<dbReference type="FunFam" id="4.10.280.10:FF:000021">
    <property type="entry name" value="Transcription factor bHLH130 family"/>
    <property type="match status" value="1"/>
</dbReference>
<feature type="region of interest" description="Disordered" evidence="7">
    <location>
        <begin position="144"/>
        <end position="169"/>
    </location>
</feature>
<dbReference type="InterPro" id="IPR036638">
    <property type="entry name" value="HLH_DNA-bd_sf"/>
</dbReference>
<evidence type="ECO:0000313" key="10">
    <source>
        <dbReference type="Proteomes" id="UP001055439"/>
    </source>
</evidence>
<evidence type="ECO:0000256" key="7">
    <source>
        <dbReference type="SAM" id="MobiDB-lite"/>
    </source>
</evidence>
<dbReference type="SMART" id="SM00353">
    <property type="entry name" value="HLH"/>
    <property type="match status" value="1"/>
</dbReference>
<feature type="region of interest" description="Disordered" evidence="7">
    <location>
        <begin position="1"/>
        <end position="61"/>
    </location>
</feature>
<dbReference type="PROSITE" id="PS50888">
    <property type="entry name" value="BHLH"/>
    <property type="match status" value="1"/>
</dbReference>
<organism evidence="9 10">
    <name type="scientific">Musa troglodytarum</name>
    <name type="common">fe'i banana</name>
    <dbReference type="NCBI Taxonomy" id="320322"/>
    <lineage>
        <taxon>Eukaryota</taxon>
        <taxon>Viridiplantae</taxon>
        <taxon>Streptophyta</taxon>
        <taxon>Embryophyta</taxon>
        <taxon>Tracheophyta</taxon>
        <taxon>Spermatophyta</taxon>
        <taxon>Magnoliopsida</taxon>
        <taxon>Liliopsida</taxon>
        <taxon>Zingiberales</taxon>
        <taxon>Musaceae</taxon>
        <taxon>Musa</taxon>
    </lineage>
</organism>
<dbReference type="Gene3D" id="4.10.280.10">
    <property type="entry name" value="Helix-loop-helix DNA-binding domain"/>
    <property type="match status" value="1"/>
</dbReference>
<dbReference type="OrthoDB" id="779875at2759"/>
<evidence type="ECO:0000256" key="1">
    <source>
        <dbReference type="ARBA" id="ARBA00004123"/>
    </source>
</evidence>
<dbReference type="Pfam" id="PF00010">
    <property type="entry name" value="HLH"/>
    <property type="match status" value="1"/>
</dbReference>
<evidence type="ECO:0000256" key="4">
    <source>
        <dbReference type="ARBA" id="ARBA00023125"/>
    </source>
</evidence>
<comment type="subcellular location">
    <subcellularLocation>
        <location evidence="1">Nucleus</location>
    </subcellularLocation>
</comment>
<dbReference type="GO" id="GO:0000978">
    <property type="term" value="F:RNA polymerase II cis-regulatory region sequence-specific DNA binding"/>
    <property type="evidence" value="ECO:0007669"/>
    <property type="project" value="TreeGrafter"/>
</dbReference>
<keyword evidence="3" id="KW-0805">Transcription regulation</keyword>
<reference evidence="9" key="1">
    <citation type="submission" date="2022-05" db="EMBL/GenBank/DDBJ databases">
        <title>The Musa troglodytarum L. genome provides insights into the mechanism of non-climacteric behaviour and enrichment of carotenoids.</title>
        <authorList>
            <person name="Wang J."/>
        </authorList>
    </citation>
    <scope>NUCLEOTIDE SEQUENCE</scope>
    <source>
        <tissue evidence="9">Leaf</tissue>
    </source>
</reference>
<dbReference type="SUPFAM" id="SSF47459">
    <property type="entry name" value="HLH, helix-loop-helix DNA-binding domain"/>
    <property type="match status" value="1"/>
</dbReference>
<dbReference type="PANTHER" id="PTHR16223:SF345">
    <property type="entry name" value="TRANSCRIPTION FACTOR BHLH130-LIKE"/>
    <property type="match status" value="1"/>
</dbReference>